<reference evidence="1 2" key="1">
    <citation type="submission" date="2013-09" db="EMBL/GenBank/DDBJ databases">
        <authorList>
            <person name="Zeng Z."/>
            <person name="Chen C."/>
        </authorList>
    </citation>
    <scope>NUCLEOTIDE SEQUENCE [LARGE SCALE GENOMIC DNA]</scope>
    <source>
        <strain evidence="1 2">F44-8</strain>
    </source>
</reference>
<keyword evidence="2" id="KW-1185">Reference proteome</keyword>
<accession>A0A0A2LFE2</accession>
<dbReference type="AlphaFoldDB" id="A0A0A2LFE2"/>
<proteinExistence type="predicted"/>
<gene>
    <name evidence="1" type="ORF">Q763_16310</name>
</gene>
<name>A0A0A2LFE2_9FLAO</name>
<dbReference type="Proteomes" id="UP000030129">
    <property type="component" value="Unassembled WGS sequence"/>
</dbReference>
<evidence type="ECO:0000313" key="1">
    <source>
        <dbReference type="EMBL" id="KGO78847.1"/>
    </source>
</evidence>
<organism evidence="1 2">
    <name type="scientific">Flavobacterium beibuense F44-8</name>
    <dbReference type="NCBI Taxonomy" id="1406840"/>
    <lineage>
        <taxon>Bacteria</taxon>
        <taxon>Pseudomonadati</taxon>
        <taxon>Bacteroidota</taxon>
        <taxon>Flavobacteriia</taxon>
        <taxon>Flavobacteriales</taxon>
        <taxon>Flavobacteriaceae</taxon>
        <taxon>Flavobacterium</taxon>
    </lineage>
</organism>
<dbReference type="EMBL" id="JRLV01000025">
    <property type="protein sequence ID" value="KGO78847.1"/>
    <property type="molecule type" value="Genomic_DNA"/>
</dbReference>
<protein>
    <submittedName>
        <fullName evidence="1">Uncharacterized protein</fullName>
    </submittedName>
</protein>
<evidence type="ECO:0000313" key="2">
    <source>
        <dbReference type="Proteomes" id="UP000030129"/>
    </source>
</evidence>
<comment type="caution">
    <text evidence="1">The sequence shown here is derived from an EMBL/GenBank/DDBJ whole genome shotgun (WGS) entry which is preliminary data.</text>
</comment>
<sequence length="127" mass="14892">MEQELKIDESYTKELLFCTAYRDFLTDGGAQDMFVLKIDKRNISNYLKENSLYKKYTGDKLENANNPYFLINSLYNEAASSSNEKKYRDIISKITAKNSFYFSSQKENRYVESLIDENGYIVLRVGR</sequence>
<dbReference type="STRING" id="1406840.Q763_16310"/>